<protein>
    <submittedName>
        <fullName evidence="2">Uncharacterized protein</fullName>
    </submittedName>
</protein>
<sequence length="70" mass="7765">MPDADTASISPSLPRHLWDWREEKERTRESIGKPFTGHTPSGESSSILHAWEISSSRTIAATFGATRRGI</sequence>
<organism evidence="2 3">
    <name type="scientific">Lasius platythorax</name>
    <dbReference type="NCBI Taxonomy" id="488582"/>
    <lineage>
        <taxon>Eukaryota</taxon>
        <taxon>Metazoa</taxon>
        <taxon>Ecdysozoa</taxon>
        <taxon>Arthropoda</taxon>
        <taxon>Hexapoda</taxon>
        <taxon>Insecta</taxon>
        <taxon>Pterygota</taxon>
        <taxon>Neoptera</taxon>
        <taxon>Endopterygota</taxon>
        <taxon>Hymenoptera</taxon>
        <taxon>Apocrita</taxon>
        <taxon>Aculeata</taxon>
        <taxon>Formicoidea</taxon>
        <taxon>Formicidae</taxon>
        <taxon>Formicinae</taxon>
        <taxon>Lasius</taxon>
        <taxon>Lasius</taxon>
    </lineage>
</organism>
<reference evidence="2" key="1">
    <citation type="submission" date="2024-04" db="EMBL/GenBank/DDBJ databases">
        <authorList>
            <consortium name="Molecular Ecology Group"/>
        </authorList>
    </citation>
    <scope>NUCLEOTIDE SEQUENCE</scope>
</reference>
<dbReference type="EMBL" id="OZ034833">
    <property type="protein sequence ID" value="CAL1674606.1"/>
    <property type="molecule type" value="Genomic_DNA"/>
</dbReference>
<keyword evidence="3" id="KW-1185">Reference proteome</keyword>
<feature type="region of interest" description="Disordered" evidence="1">
    <location>
        <begin position="1"/>
        <end position="44"/>
    </location>
</feature>
<feature type="compositionally biased region" description="Basic and acidic residues" evidence="1">
    <location>
        <begin position="16"/>
        <end position="31"/>
    </location>
</feature>
<proteinExistence type="predicted"/>
<evidence type="ECO:0000256" key="1">
    <source>
        <dbReference type="SAM" id="MobiDB-lite"/>
    </source>
</evidence>
<evidence type="ECO:0000313" key="2">
    <source>
        <dbReference type="EMBL" id="CAL1674606.1"/>
    </source>
</evidence>
<dbReference type="Proteomes" id="UP001497644">
    <property type="component" value="Chromosome 10"/>
</dbReference>
<accession>A0AAV2N535</accession>
<name>A0AAV2N535_9HYME</name>
<evidence type="ECO:0000313" key="3">
    <source>
        <dbReference type="Proteomes" id="UP001497644"/>
    </source>
</evidence>
<gene>
    <name evidence="2" type="ORF">LPLAT_LOCUS1186</name>
</gene>
<dbReference type="AlphaFoldDB" id="A0AAV2N535"/>